<accession>A0A8J2PFD9</accession>
<feature type="compositionally biased region" description="Polar residues" evidence="1">
    <location>
        <begin position="58"/>
        <end position="77"/>
    </location>
</feature>
<feature type="region of interest" description="Disordered" evidence="1">
    <location>
        <begin position="457"/>
        <end position="494"/>
    </location>
</feature>
<protein>
    <submittedName>
        <fullName evidence="2">Uncharacterized protein</fullName>
    </submittedName>
</protein>
<gene>
    <name evidence="2" type="ORF">AFUS01_LOCUS23473</name>
</gene>
<dbReference type="EMBL" id="CAJVCH010283270">
    <property type="protein sequence ID" value="CAG7784810.1"/>
    <property type="molecule type" value="Genomic_DNA"/>
</dbReference>
<keyword evidence="3" id="KW-1185">Reference proteome</keyword>
<feature type="compositionally biased region" description="Polar residues" evidence="1">
    <location>
        <begin position="298"/>
        <end position="313"/>
    </location>
</feature>
<sequence length="494" mass="52297">YADVPTEATTVAEFVLNNSPTSVTSTSTIIQTSSRSKSMVRVFASSTIRNKGERADNTTEVVTSDVPSANTEFTNSPISELQFATSSSGTEDNTEYPDVPTETTTTAEFAVSDSPTSVTSKSTIIETSSRSKSMVRVLASSTIRNKGARADNTKGVVTSDVPSANTEFTNSPISELQLATSSRSSTADMTEYPDVPTEGTTTAEFVINNSRSPKSFPSKPTLIETSSSAVTADGAAVTLSNLISTDLQFETTTDQNLAEDLSNAIEKPIITYADNSKNNSFSHVTDQDKFSDSERSGGTDNNLPVSTSKTTSAEADGVTDGNGFDVDDTTEQLTTSSRSSTEEMTKYSDVSTEATTTAEFAVSNSPTSVTTKSTIIETSSMSKTMVRVFASSTVRNKGARVDNNKEAVTSGVPSENTEFTSSPNSEDSFATEESDRYNTDLLGNPIVSKAVTTSVNSSTALLESETTTNFTPSSENISDDDNTVLGKDTKLGIE</sequence>
<evidence type="ECO:0000256" key="1">
    <source>
        <dbReference type="SAM" id="MobiDB-lite"/>
    </source>
</evidence>
<name>A0A8J2PFD9_9HEXA</name>
<dbReference type="AlphaFoldDB" id="A0A8J2PFD9"/>
<feature type="region of interest" description="Disordered" evidence="1">
    <location>
        <begin position="51"/>
        <end position="77"/>
    </location>
</feature>
<feature type="compositionally biased region" description="Polar residues" evidence="1">
    <location>
        <begin position="411"/>
        <end position="428"/>
    </location>
</feature>
<feature type="region of interest" description="Disordered" evidence="1">
    <location>
        <begin position="407"/>
        <end position="435"/>
    </location>
</feature>
<feature type="compositionally biased region" description="Basic and acidic residues" evidence="1">
    <location>
        <begin position="285"/>
        <end position="297"/>
    </location>
</feature>
<comment type="caution">
    <text evidence="2">The sequence shown here is derived from an EMBL/GenBank/DDBJ whole genome shotgun (WGS) entry which is preliminary data.</text>
</comment>
<feature type="non-terminal residue" evidence="2">
    <location>
        <position position="1"/>
    </location>
</feature>
<feature type="region of interest" description="Disordered" evidence="1">
    <location>
        <begin position="275"/>
        <end position="352"/>
    </location>
</feature>
<evidence type="ECO:0000313" key="2">
    <source>
        <dbReference type="EMBL" id="CAG7784810.1"/>
    </source>
</evidence>
<evidence type="ECO:0000313" key="3">
    <source>
        <dbReference type="Proteomes" id="UP000708208"/>
    </source>
</evidence>
<dbReference type="Proteomes" id="UP000708208">
    <property type="component" value="Unassembled WGS sequence"/>
</dbReference>
<proteinExistence type="predicted"/>
<organism evidence="2 3">
    <name type="scientific">Allacma fusca</name>
    <dbReference type="NCBI Taxonomy" id="39272"/>
    <lineage>
        <taxon>Eukaryota</taxon>
        <taxon>Metazoa</taxon>
        <taxon>Ecdysozoa</taxon>
        <taxon>Arthropoda</taxon>
        <taxon>Hexapoda</taxon>
        <taxon>Collembola</taxon>
        <taxon>Symphypleona</taxon>
        <taxon>Sminthuridae</taxon>
        <taxon>Allacma</taxon>
    </lineage>
</organism>
<reference evidence="2" key="1">
    <citation type="submission" date="2021-06" db="EMBL/GenBank/DDBJ databases">
        <authorList>
            <person name="Hodson N. C."/>
            <person name="Mongue J. A."/>
            <person name="Jaron S. K."/>
        </authorList>
    </citation>
    <scope>NUCLEOTIDE SEQUENCE</scope>
</reference>
<feature type="compositionally biased region" description="Low complexity" evidence="1">
    <location>
        <begin position="457"/>
        <end position="468"/>
    </location>
</feature>
<feature type="compositionally biased region" description="Polar residues" evidence="1">
    <location>
        <begin position="275"/>
        <end position="284"/>
    </location>
</feature>
<feature type="non-terminal residue" evidence="2">
    <location>
        <position position="494"/>
    </location>
</feature>